<evidence type="ECO:0000313" key="1">
    <source>
        <dbReference type="EMBL" id="MEL1264831.1"/>
    </source>
</evidence>
<sequence>MKSRIFVLAAAGVACGMAGRAGAIEPVDRLKVSVGSYIIEHDVDLRWDSETVGTGSDIDFHRDLGFDDSRTDVFWSLDGVLGEHHKFSAFGYRYDSGGQRLLAEDFNIHDSQFPVDAAFSGDMEVRMAGVAYTWLFHRNDRSAAGVGIGAVRYDVTADLAAAAETGEGLITAEERLDEDAWAPMLRVEYHHSLGERWRMGGQISYVKKSGGDTSGDAIDVNVHLEYFPWEHFGFGLRYNYNDADLDFERSRFTGKLNLKNQGPQVVATLRF</sequence>
<evidence type="ECO:0008006" key="3">
    <source>
        <dbReference type="Google" id="ProtNLM"/>
    </source>
</evidence>
<evidence type="ECO:0000313" key="2">
    <source>
        <dbReference type="Proteomes" id="UP001459204"/>
    </source>
</evidence>
<organism evidence="1 2">
    <name type="scientific">Pseudoxanthomonas putridarboris</name>
    <dbReference type="NCBI Taxonomy" id="752605"/>
    <lineage>
        <taxon>Bacteria</taxon>
        <taxon>Pseudomonadati</taxon>
        <taxon>Pseudomonadota</taxon>
        <taxon>Gammaproteobacteria</taxon>
        <taxon>Lysobacterales</taxon>
        <taxon>Lysobacteraceae</taxon>
        <taxon>Pseudoxanthomonas</taxon>
    </lineage>
</organism>
<dbReference type="EMBL" id="JBBWWT010000004">
    <property type="protein sequence ID" value="MEL1264831.1"/>
    <property type="molecule type" value="Genomic_DNA"/>
</dbReference>
<name>A0ABU9J1Q7_9GAMM</name>
<proteinExistence type="predicted"/>
<gene>
    <name evidence="1" type="ORF">AAD027_10695</name>
</gene>
<protein>
    <recommendedName>
        <fullName evidence="3">Outer membrane protein beta-barrel domain-containing protein</fullName>
    </recommendedName>
</protein>
<comment type="caution">
    <text evidence="1">The sequence shown here is derived from an EMBL/GenBank/DDBJ whole genome shotgun (WGS) entry which is preliminary data.</text>
</comment>
<dbReference type="PROSITE" id="PS51257">
    <property type="entry name" value="PROKAR_LIPOPROTEIN"/>
    <property type="match status" value="1"/>
</dbReference>
<dbReference type="RefSeq" id="WP_341726017.1">
    <property type="nucleotide sequence ID" value="NZ_JBBWWT010000004.1"/>
</dbReference>
<reference evidence="1 2" key="1">
    <citation type="submission" date="2024-04" db="EMBL/GenBank/DDBJ databases">
        <title>Draft genome sequence of Pseudoxanthomonas putridarboris WD12.</title>
        <authorList>
            <person name="Oh J."/>
        </authorList>
    </citation>
    <scope>NUCLEOTIDE SEQUENCE [LARGE SCALE GENOMIC DNA]</scope>
    <source>
        <strain evidence="1 2">WD12</strain>
    </source>
</reference>
<dbReference type="Proteomes" id="UP001459204">
    <property type="component" value="Unassembled WGS sequence"/>
</dbReference>
<dbReference type="SUPFAM" id="SSF56935">
    <property type="entry name" value="Porins"/>
    <property type="match status" value="1"/>
</dbReference>
<keyword evidence="2" id="KW-1185">Reference proteome</keyword>
<accession>A0ABU9J1Q7</accession>